<organism evidence="2 3">
    <name type="scientific">Elysia marginata</name>
    <dbReference type="NCBI Taxonomy" id="1093978"/>
    <lineage>
        <taxon>Eukaryota</taxon>
        <taxon>Metazoa</taxon>
        <taxon>Spiralia</taxon>
        <taxon>Lophotrochozoa</taxon>
        <taxon>Mollusca</taxon>
        <taxon>Gastropoda</taxon>
        <taxon>Heterobranchia</taxon>
        <taxon>Euthyneura</taxon>
        <taxon>Panpulmonata</taxon>
        <taxon>Sacoglossa</taxon>
        <taxon>Placobranchoidea</taxon>
        <taxon>Plakobranchidae</taxon>
        <taxon>Elysia</taxon>
    </lineage>
</organism>
<protein>
    <submittedName>
        <fullName evidence="2">Alpha-amylase</fullName>
    </submittedName>
</protein>
<evidence type="ECO:0000256" key="1">
    <source>
        <dbReference type="SAM" id="SignalP"/>
    </source>
</evidence>
<dbReference type="EMBL" id="BMAT01012483">
    <property type="protein sequence ID" value="GFR93122.1"/>
    <property type="molecule type" value="Genomic_DNA"/>
</dbReference>
<evidence type="ECO:0000313" key="3">
    <source>
        <dbReference type="Proteomes" id="UP000762676"/>
    </source>
</evidence>
<proteinExistence type="predicted"/>
<accession>A0AAV4H6K8</accession>
<keyword evidence="3" id="KW-1185">Reference proteome</keyword>
<name>A0AAV4H6K8_9GAST</name>
<dbReference type="Proteomes" id="UP000762676">
    <property type="component" value="Unassembled WGS sequence"/>
</dbReference>
<sequence>MFHLGFAIALCGIVATFSASIYKKQDDFQDTVIFLKKQTNYGQKVFIRGGVGGGQGCFSHGGPKKDPCAIRIRHLGLDMDIPQRERLACWDEYLSWTGAEPCQTQDAYGTPMQWTTSDQSKNYFHRLNMYVLAFYLELLTLK</sequence>
<reference evidence="2 3" key="1">
    <citation type="journal article" date="2021" name="Elife">
        <title>Chloroplast acquisition without the gene transfer in kleptoplastic sea slugs, Plakobranchus ocellatus.</title>
        <authorList>
            <person name="Maeda T."/>
            <person name="Takahashi S."/>
            <person name="Yoshida T."/>
            <person name="Shimamura S."/>
            <person name="Takaki Y."/>
            <person name="Nagai Y."/>
            <person name="Toyoda A."/>
            <person name="Suzuki Y."/>
            <person name="Arimoto A."/>
            <person name="Ishii H."/>
            <person name="Satoh N."/>
            <person name="Nishiyama T."/>
            <person name="Hasebe M."/>
            <person name="Maruyama T."/>
            <person name="Minagawa J."/>
            <person name="Obokata J."/>
            <person name="Shigenobu S."/>
        </authorList>
    </citation>
    <scope>NUCLEOTIDE SEQUENCE [LARGE SCALE GENOMIC DNA]</scope>
</reference>
<feature type="signal peptide" evidence="1">
    <location>
        <begin position="1"/>
        <end position="18"/>
    </location>
</feature>
<evidence type="ECO:0000313" key="2">
    <source>
        <dbReference type="EMBL" id="GFR93122.1"/>
    </source>
</evidence>
<feature type="chain" id="PRO_5043439122" evidence="1">
    <location>
        <begin position="19"/>
        <end position="142"/>
    </location>
</feature>
<comment type="caution">
    <text evidence="2">The sequence shown here is derived from an EMBL/GenBank/DDBJ whole genome shotgun (WGS) entry which is preliminary data.</text>
</comment>
<gene>
    <name evidence="2" type="ORF">ElyMa_006218200</name>
</gene>
<dbReference type="AlphaFoldDB" id="A0AAV4H6K8"/>
<keyword evidence="1" id="KW-0732">Signal</keyword>